<sequence length="2484" mass="271708">MLQPGDGNSTAFTPIAICGMACRLPGGVHSPQELWEFLMAKGDARSSVPASRYKIGSHHSSSGKPGASVTEYGYFLDETVDLGALDTSFFPLARKELENLDPQQRILLEVARESLDDAGEVGWRGKDIGVYVGNFGNDWYDLYSTDRQRSGPYSISTTHDFALSNRVSYEMDLRGPSMTIRTACSSSLIALSEACTSMARGECSSAIVGGTNLHLAPFLTAAISDQGALSPDGSCKTFSSAANGYARGEGIVAFFLKPLRDAIRDGNPVRAVVVGAAANADGKTPGFSMPNADAHEELIRTTYKLAGIDEADICRTGYFECHGTGTAVGDVIETVAIAKVFADSGGIHIGSVKPNMGHGEGASGLTALLKAVLALENRVIPPTIKCLPLNPKIPFESSHLTVVSEPTPWPEGRYERVSVNSFGIGGSNAHVIIDSAARFNITPTLESDEQDENKPHLLLFSANTSHSLHQMAKQWSEYLEQNAENTPLSRVAYSLAMRREHLPFRSFSVVTKHMINIKPSSTAGKSTAKAPNLVMVFTGQGSQWPQMGRELLQTNTIFLRSIRLLDEYLQDLGVDAPEWRIEDELVKPSYRSRVDDAEYSQPLCTALQIALVDILTSIGIRPQVVVGHSSGEIAAAYAAGGLKAKDAITVAFYRGLISKKQTKPGAMAAVNMGWQDAQTHLRPGVVIACENSPNSVTLSGDADKVKMTVQTIKKEVPNVLASILKVNKAYHSHHMLALGEEYHQMMTNAGVVAETPSLPFFSSVTGDLLRSGTCEVNKLGPKYWRKNLESPVLFKDAVYRILQNEALGATNLVFLEVGPHSALSGPVRQILGSKSAKAPLIPTLIRRQNSLASLLASVGRLWELQFNIDFSHLVGDGPALPDLPRYPWNHQRSYWNESRISKEIRLQEYPYDDLLGTKVPESPAIEPLWRNLLQVDRVSWLRDHKIGDDIIFPFAGYIAVAAEAIRQISNIHEAFEIRNINVATGLVLVEGSPTELLTSFHRCRLTEVLDSDWWDFSISAYNGYVWTKHCYGTIRATSQISSGKGDIPCSTPLPNNVNMPRWYERVRRAGLNYGPHFMTVEEMQTTTSGSRGKANGKLRRSCIGDEANCHIHPVVLDTFFQLVAAAFNHGNTNGYVQYIPLNVEYMAVSRCLADSIEIETTCEQFRDGTMGAGVITANSEVFGRVSGAHLGPLDKSATTSDDDTLPVLARSEWVPHIDFIGFSSLVTSTRNHLPYWPMLESFTDLMIIQSQRALVNIATPGFTFPLQKYKEWISGFSVPSLSELNTSELKERADSLCASLTQTPAASVAIAITKVFMNMKHIVSGQKSPLDSIGSDQVVSDVFSILGDFELSDFFHCLSHSKPNLRVLELGTGRGSPQNGCWKFMQRPDGQVLYSKYVYTERIPALTTAAKEAFGKLPLNFELRTLDISQRPQDQGLEETFDLIIANNTLHSTASLGTSLRHVRSLFAPGGRLLLHQPQPGLLWTKYIFGSFPGWWIGVDDGRPDCPYADTRRWADELLSAGFKELQDVVPDSPEPYHMSTVMMAEVAWENPETSKRITLLYDDHGLDAAKPFIRRLQEAGFLITCCKMGEVLPEGQDVISLLEQSKPFLSNLDAGALDTLKSLVSQLSSSGAGIFWVRTSPRVPLPDPRFALVSGLSRVIRSEIGIDFATCEVDDLTSPIGINSMLKAFRAFHQRHTEGLLDPDFEYSCRGGKVHVPRFFPFAPEKNSVVPKVPDQAILKLMETGRLDSLRWVDHQPRAPAIDEVEVEVHAAGMNFRDVLTAMGSIGFRSRDPALGHEAAGVVRRVGSEVTRFRPGDRVVVMAARAFSTLVTQKEALCEELPADMSFVDGASMPVIYVTALHSLINIARLEKGQSILIHSGCGGVGLASIQVAHLLGANIYATVSNDEKADYLVNTFNIPRHRIFNSRNTSFVDDLMRETKGRGADVVLNSLSGELLHATWRCVSEFGVMVEIGKTDLYGKGRLDMDVFLANRAYSCVNILSMGRERPAIIKRLLQTMMTFYRQGLIKPVRLAEVVPATAIKDAFRLMQQGTHIGKIAISICEDTSRKVELDHIYPSPQDLALFDSNASYLLVGGLGGLGRSVTVWMAQMGARDITILSRRATDGQSEVEFVHMLASLGCTLRLCRGDVTNLDDVSNSMKASPRPLKGIIQMSMVLRDRGFLQMTFEDWFDATEPKVRGTWNLHEASGMLNANLDFFVLMSSLSGIIGQTGQANYAAANTFLDAFAGYRNALGLPCVSIDLGAMEGVGYLSENGELLKKMQGTGWRSVTEEAFLKTLRIAIETPFSAKSKHCQHINGSLSSHGPENLVGDCCIMLGLSPIIPLSSPDSSSRLRRDARMAVYHNTAQGSGGSGHSEANGPNTLRAFLSQAKTDVKILKGPAAANFLASEIGKKLFALILKPEEEPNIKLGLSEVGLDSMVAAEMRAWWKMEFGLSISVLEMLGTGTLSALGEKAAKGLAEMYEG</sequence>
<reference evidence="1 2" key="1">
    <citation type="journal article" date="2022" name="New Phytol.">
        <title>Ecological generalism drives hyperdiversity of secondary metabolite gene clusters in xylarialean endophytes.</title>
        <authorList>
            <person name="Franco M.E.E."/>
            <person name="Wisecaver J.H."/>
            <person name="Arnold A.E."/>
            <person name="Ju Y.M."/>
            <person name="Slot J.C."/>
            <person name="Ahrendt S."/>
            <person name="Moore L.P."/>
            <person name="Eastman K.E."/>
            <person name="Scott K."/>
            <person name="Konkel Z."/>
            <person name="Mondo S.J."/>
            <person name="Kuo A."/>
            <person name="Hayes R.D."/>
            <person name="Haridas S."/>
            <person name="Andreopoulos B."/>
            <person name="Riley R."/>
            <person name="LaButti K."/>
            <person name="Pangilinan J."/>
            <person name="Lipzen A."/>
            <person name="Amirebrahimi M."/>
            <person name="Yan J."/>
            <person name="Adam C."/>
            <person name="Keymanesh K."/>
            <person name="Ng V."/>
            <person name="Louie K."/>
            <person name="Northen T."/>
            <person name="Drula E."/>
            <person name="Henrissat B."/>
            <person name="Hsieh H.M."/>
            <person name="Youens-Clark K."/>
            <person name="Lutzoni F."/>
            <person name="Miadlikowska J."/>
            <person name="Eastwood D.C."/>
            <person name="Hamelin R.C."/>
            <person name="Grigoriev I.V."/>
            <person name="U'Ren J.M."/>
        </authorList>
    </citation>
    <scope>NUCLEOTIDE SEQUENCE [LARGE SCALE GENOMIC DNA]</scope>
    <source>
        <strain evidence="1 2">ER1909</strain>
    </source>
</reference>
<accession>A0ACC0CSH4</accession>
<evidence type="ECO:0000313" key="1">
    <source>
        <dbReference type="EMBL" id="KAI6083381.1"/>
    </source>
</evidence>
<organism evidence="1 2">
    <name type="scientific">Hypoxylon rubiginosum</name>
    <dbReference type="NCBI Taxonomy" id="110542"/>
    <lineage>
        <taxon>Eukaryota</taxon>
        <taxon>Fungi</taxon>
        <taxon>Dikarya</taxon>
        <taxon>Ascomycota</taxon>
        <taxon>Pezizomycotina</taxon>
        <taxon>Sordariomycetes</taxon>
        <taxon>Xylariomycetidae</taxon>
        <taxon>Xylariales</taxon>
        <taxon>Hypoxylaceae</taxon>
        <taxon>Hypoxylon</taxon>
    </lineage>
</organism>
<name>A0ACC0CSH4_9PEZI</name>
<proteinExistence type="predicted"/>
<keyword evidence="2" id="KW-1185">Reference proteome</keyword>
<gene>
    <name evidence="1" type="ORF">F4821DRAFT_193689</name>
</gene>
<dbReference type="Proteomes" id="UP001497680">
    <property type="component" value="Unassembled WGS sequence"/>
</dbReference>
<protein>
    <submittedName>
        <fullName evidence="1">Uncharacterized protein</fullName>
    </submittedName>
</protein>
<evidence type="ECO:0000313" key="2">
    <source>
        <dbReference type="Proteomes" id="UP001497680"/>
    </source>
</evidence>
<comment type="caution">
    <text evidence="1">The sequence shown here is derived from an EMBL/GenBank/DDBJ whole genome shotgun (WGS) entry which is preliminary data.</text>
</comment>
<dbReference type="EMBL" id="MU394353">
    <property type="protein sequence ID" value="KAI6083381.1"/>
    <property type="molecule type" value="Genomic_DNA"/>
</dbReference>